<organism evidence="1 2">
    <name type="scientific">Caerostris extrusa</name>
    <name type="common">Bark spider</name>
    <name type="synonym">Caerostris bankana</name>
    <dbReference type="NCBI Taxonomy" id="172846"/>
    <lineage>
        <taxon>Eukaryota</taxon>
        <taxon>Metazoa</taxon>
        <taxon>Ecdysozoa</taxon>
        <taxon>Arthropoda</taxon>
        <taxon>Chelicerata</taxon>
        <taxon>Arachnida</taxon>
        <taxon>Araneae</taxon>
        <taxon>Araneomorphae</taxon>
        <taxon>Entelegynae</taxon>
        <taxon>Araneoidea</taxon>
        <taxon>Araneidae</taxon>
        <taxon>Caerostris</taxon>
    </lineage>
</organism>
<accession>A0AAV4T2H2</accession>
<protein>
    <submittedName>
        <fullName evidence="1">Uncharacterized protein</fullName>
    </submittedName>
</protein>
<name>A0AAV4T2H2_CAEEX</name>
<comment type="caution">
    <text evidence="1">The sequence shown here is derived from an EMBL/GenBank/DDBJ whole genome shotgun (WGS) entry which is preliminary data.</text>
</comment>
<proteinExistence type="predicted"/>
<reference evidence="1 2" key="1">
    <citation type="submission" date="2021-06" db="EMBL/GenBank/DDBJ databases">
        <title>Caerostris extrusa draft genome.</title>
        <authorList>
            <person name="Kono N."/>
            <person name="Arakawa K."/>
        </authorList>
    </citation>
    <scope>NUCLEOTIDE SEQUENCE [LARGE SCALE GENOMIC DNA]</scope>
</reference>
<sequence length="71" mass="8101">MSDFNVRSVSKVTATACFRVEMKEHSVRISLMLNRAFLLAADEMTSRWIGCHLCEKSRIAEGLITFPLPRK</sequence>
<dbReference type="AlphaFoldDB" id="A0AAV4T2H2"/>
<dbReference type="Proteomes" id="UP001054945">
    <property type="component" value="Unassembled WGS sequence"/>
</dbReference>
<dbReference type="EMBL" id="BPLR01010492">
    <property type="protein sequence ID" value="GIY39651.1"/>
    <property type="molecule type" value="Genomic_DNA"/>
</dbReference>
<evidence type="ECO:0000313" key="1">
    <source>
        <dbReference type="EMBL" id="GIY39651.1"/>
    </source>
</evidence>
<keyword evidence="2" id="KW-1185">Reference proteome</keyword>
<evidence type="ECO:0000313" key="2">
    <source>
        <dbReference type="Proteomes" id="UP001054945"/>
    </source>
</evidence>
<gene>
    <name evidence="1" type="ORF">CEXT_159481</name>
</gene>